<dbReference type="RefSeq" id="WP_219721566.1">
    <property type="nucleotide sequence ID" value="NZ_PNHQ01000049.1"/>
</dbReference>
<name>A0A2N6U9P4_9LACT</name>
<sequence>KGHAYLVNKHDPSFIKNLIKKITVIIYFWSPTLFDTEPIKKYPQPLLHIAVRGTYVHSIL</sequence>
<keyword evidence="2" id="KW-1185">Reference proteome</keyword>
<feature type="non-terminal residue" evidence="1">
    <location>
        <position position="1"/>
    </location>
</feature>
<proteinExistence type="predicted"/>
<evidence type="ECO:0000313" key="2">
    <source>
        <dbReference type="Proteomes" id="UP000235701"/>
    </source>
</evidence>
<dbReference type="EMBL" id="PNHQ01000049">
    <property type="protein sequence ID" value="PMC78253.1"/>
    <property type="molecule type" value="Genomic_DNA"/>
</dbReference>
<gene>
    <name evidence="1" type="ORF">CJ191_09080</name>
</gene>
<accession>A0A2N6U9P4</accession>
<comment type="caution">
    <text evidence="1">The sequence shown here is derived from an EMBL/GenBank/DDBJ whole genome shotgun (WGS) entry which is preliminary data.</text>
</comment>
<organism evidence="1 2">
    <name type="scientific">Aerococcus viridans</name>
    <dbReference type="NCBI Taxonomy" id="1377"/>
    <lineage>
        <taxon>Bacteria</taxon>
        <taxon>Bacillati</taxon>
        <taxon>Bacillota</taxon>
        <taxon>Bacilli</taxon>
        <taxon>Lactobacillales</taxon>
        <taxon>Aerococcaceae</taxon>
        <taxon>Aerococcus</taxon>
    </lineage>
</organism>
<evidence type="ECO:0000313" key="1">
    <source>
        <dbReference type="EMBL" id="PMC78253.1"/>
    </source>
</evidence>
<protein>
    <submittedName>
        <fullName evidence="1">Uncharacterized protein</fullName>
    </submittedName>
</protein>
<dbReference type="AlphaFoldDB" id="A0A2N6U9P4"/>
<dbReference type="Proteomes" id="UP000235701">
    <property type="component" value="Unassembled WGS sequence"/>
</dbReference>
<reference evidence="1 2" key="1">
    <citation type="submission" date="2017-09" db="EMBL/GenBank/DDBJ databases">
        <title>Bacterial strain isolated from the female urinary microbiota.</title>
        <authorList>
            <person name="Thomas-White K."/>
            <person name="Kumar N."/>
            <person name="Forster S."/>
            <person name="Putonti C."/>
            <person name="Lawley T."/>
            <person name="Wolfe A.J."/>
        </authorList>
    </citation>
    <scope>NUCLEOTIDE SEQUENCE [LARGE SCALE GENOMIC DNA]</scope>
    <source>
        <strain evidence="1 2">UMB0240</strain>
    </source>
</reference>